<sequence>MQTFYGVEVTPGKTSAFVPPPIDAQLHLSQATLSLDAKDGERVGVTAKVDEDGPDVLICSLREGASESQSLDLIFDSYAEFKVVGSASVHLSGYYMPEHGYGEEDDKDDDEDTDEDEELDDISPEDLRALAAYGRGAPRHVAIDSEEEGDSDEDDEEYDDDEDDEDDDEDEDDELARKDSGIIITELNHDGSDKLGTDEDEDDDDDEDDDEEPAPDAIQIDEDIAKKGGIQIDVGVPSDGVQIDAEGAGKRKGAGAEAQKSKRAKKAADVAVAAAKDAIAQAAAEEEPEGDEEEMIDVAAATDAPSMEEEAAQVAAVAEEAEEAAAAARPVSKKAKKRAAKEAAAKAQAEAAPTEPASKSVPIKHTRPKVQKFDNGFIIEDTAMGPAEGKEAKPGNKVGVRYKGWLAKTNKVFDQTKGSKTFNFRVGVGEVIEGWDRGVVGMRPGDKRRLTVPPQMAYGTAGVKGAIPANATLVFEVELVDIKAK</sequence>
<feature type="domain" description="PPIase FKBP-type" evidence="7">
    <location>
        <begin position="395"/>
        <end position="483"/>
    </location>
</feature>
<dbReference type="Pfam" id="PF00254">
    <property type="entry name" value="FKBP_C"/>
    <property type="match status" value="1"/>
</dbReference>
<feature type="compositionally biased region" description="Acidic residues" evidence="6">
    <location>
        <begin position="198"/>
        <end position="222"/>
    </location>
</feature>
<dbReference type="Proteomes" id="UP001314263">
    <property type="component" value="Unassembled WGS sequence"/>
</dbReference>
<feature type="region of interest" description="Disordered" evidence="6">
    <location>
        <begin position="303"/>
        <end position="361"/>
    </location>
</feature>
<accession>A0AAV1IM20</accession>
<proteinExistence type="predicted"/>
<dbReference type="AlphaFoldDB" id="A0AAV1IM20"/>
<evidence type="ECO:0000256" key="2">
    <source>
        <dbReference type="ARBA" id="ARBA00013194"/>
    </source>
</evidence>
<organism evidence="8 9">
    <name type="scientific">Coccomyxa viridis</name>
    <dbReference type="NCBI Taxonomy" id="1274662"/>
    <lineage>
        <taxon>Eukaryota</taxon>
        <taxon>Viridiplantae</taxon>
        <taxon>Chlorophyta</taxon>
        <taxon>core chlorophytes</taxon>
        <taxon>Trebouxiophyceae</taxon>
        <taxon>Trebouxiophyceae incertae sedis</taxon>
        <taxon>Coccomyxaceae</taxon>
        <taxon>Coccomyxa</taxon>
    </lineage>
</organism>
<dbReference type="InterPro" id="IPR036824">
    <property type="entry name" value="Nucleoplasmin_core_dom_sf"/>
</dbReference>
<feature type="compositionally biased region" description="Low complexity" evidence="6">
    <location>
        <begin position="312"/>
        <end position="330"/>
    </location>
</feature>
<protein>
    <recommendedName>
        <fullName evidence="2 5">peptidylprolyl isomerase</fullName>
        <ecNumber evidence="2 5">5.2.1.8</ecNumber>
    </recommendedName>
</protein>
<comment type="caution">
    <text evidence="8">The sequence shown here is derived from an EMBL/GenBank/DDBJ whole genome shotgun (WGS) entry which is preliminary data.</text>
</comment>
<comment type="catalytic activity">
    <reaction evidence="1 5">
        <text>[protein]-peptidylproline (omega=180) = [protein]-peptidylproline (omega=0)</text>
        <dbReference type="Rhea" id="RHEA:16237"/>
        <dbReference type="Rhea" id="RHEA-COMP:10747"/>
        <dbReference type="Rhea" id="RHEA-COMP:10748"/>
        <dbReference type="ChEBI" id="CHEBI:83833"/>
        <dbReference type="ChEBI" id="CHEBI:83834"/>
        <dbReference type="EC" id="5.2.1.8"/>
    </reaction>
</comment>
<dbReference type="InterPro" id="IPR041232">
    <property type="entry name" value="NPL"/>
</dbReference>
<evidence type="ECO:0000256" key="6">
    <source>
        <dbReference type="SAM" id="MobiDB-lite"/>
    </source>
</evidence>
<dbReference type="Gene3D" id="2.60.120.340">
    <property type="entry name" value="Nucleoplasmin core domain"/>
    <property type="match status" value="1"/>
</dbReference>
<evidence type="ECO:0000256" key="5">
    <source>
        <dbReference type="PROSITE-ProRule" id="PRU00277"/>
    </source>
</evidence>
<evidence type="ECO:0000256" key="1">
    <source>
        <dbReference type="ARBA" id="ARBA00000971"/>
    </source>
</evidence>
<evidence type="ECO:0000313" key="8">
    <source>
        <dbReference type="EMBL" id="CAK0787871.1"/>
    </source>
</evidence>
<dbReference type="EC" id="5.2.1.8" evidence="2 5"/>
<feature type="compositionally biased region" description="Basic and acidic residues" evidence="6">
    <location>
        <begin position="187"/>
        <end position="197"/>
    </location>
</feature>
<feature type="region of interest" description="Disordered" evidence="6">
    <location>
        <begin position="95"/>
        <end position="223"/>
    </location>
</feature>
<dbReference type="EMBL" id="CAUYUE010000018">
    <property type="protein sequence ID" value="CAK0787871.1"/>
    <property type="molecule type" value="Genomic_DNA"/>
</dbReference>
<feature type="compositionally biased region" description="Acidic residues" evidence="6">
    <location>
        <begin position="103"/>
        <end position="124"/>
    </location>
</feature>
<dbReference type="InterPro" id="IPR046357">
    <property type="entry name" value="PPIase_dom_sf"/>
</dbReference>
<evidence type="ECO:0000256" key="4">
    <source>
        <dbReference type="ARBA" id="ARBA00023235"/>
    </source>
</evidence>
<keyword evidence="4 5" id="KW-0413">Isomerase</keyword>
<keyword evidence="3 5" id="KW-0697">Rotamase</keyword>
<dbReference type="FunFam" id="3.10.50.40:FF:000006">
    <property type="entry name" value="Peptidyl-prolyl cis-trans isomerase"/>
    <property type="match status" value="1"/>
</dbReference>
<dbReference type="Pfam" id="PF17800">
    <property type="entry name" value="NPL"/>
    <property type="match status" value="1"/>
</dbReference>
<evidence type="ECO:0000259" key="7">
    <source>
        <dbReference type="PROSITE" id="PS50059"/>
    </source>
</evidence>
<dbReference type="InterPro" id="IPR001179">
    <property type="entry name" value="PPIase_FKBP_dom"/>
</dbReference>
<dbReference type="PROSITE" id="PS50059">
    <property type="entry name" value="FKBP_PPIASE"/>
    <property type="match status" value="1"/>
</dbReference>
<gene>
    <name evidence="8" type="ORF">CVIRNUC_011093</name>
</gene>
<name>A0AAV1IM20_9CHLO</name>
<reference evidence="8 9" key="1">
    <citation type="submission" date="2023-10" db="EMBL/GenBank/DDBJ databases">
        <authorList>
            <person name="Maclean D."/>
            <person name="Macfadyen A."/>
        </authorList>
    </citation>
    <scope>NUCLEOTIDE SEQUENCE [LARGE SCALE GENOMIC DNA]</scope>
</reference>
<feature type="compositionally biased region" description="Low complexity" evidence="6">
    <location>
        <begin position="345"/>
        <end position="358"/>
    </location>
</feature>
<dbReference type="Gene3D" id="3.10.50.40">
    <property type="match status" value="1"/>
</dbReference>
<keyword evidence="9" id="KW-1185">Reference proteome</keyword>
<feature type="region of interest" description="Disordered" evidence="6">
    <location>
        <begin position="237"/>
        <end position="265"/>
    </location>
</feature>
<feature type="compositionally biased region" description="Acidic residues" evidence="6">
    <location>
        <begin position="144"/>
        <end position="174"/>
    </location>
</feature>
<dbReference type="SUPFAM" id="SSF54534">
    <property type="entry name" value="FKBP-like"/>
    <property type="match status" value="1"/>
</dbReference>
<dbReference type="SUPFAM" id="SSF69203">
    <property type="entry name" value="Nucleoplasmin-like core domain"/>
    <property type="match status" value="1"/>
</dbReference>
<dbReference type="PANTHER" id="PTHR43811">
    <property type="entry name" value="FKBP-TYPE PEPTIDYL-PROLYL CIS-TRANS ISOMERASE FKPA"/>
    <property type="match status" value="1"/>
</dbReference>
<evidence type="ECO:0000256" key="3">
    <source>
        <dbReference type="ARBA" id="ARBA00023110"/>
    </source>
</evidence>
<evidence type="ECO:0000313" key="9">
    <source>
        <dbReference type="Proteomes" id="UP001314263"/>
    </source>
</evidence>
<dbReference type="PANTHER" id="PTHR43811:SF19">
    <property type="entry name" value="39 KDA FK506-BINDING NUCLEAR PROTEIN"/>
    <property type="match status" value="1"/>
</dbReference>
<dbReference type="GO" id="GO:0003755">
    <property type="term" value="F:peptidyl-prolyl cis-trans isomerase activity"/>
    <property type="evidence" value="ECO:0007669"/>
    <property type="project" value="UniProtKB-KW"/>
</dbReference>